<gene>
    <name evidence="1" type="ORF">J2782_003276</name>
</gene>
<evidence type="ECO:0000313" key="1">
    <source>
        <dbReference type="EMBL" id="MDR6433530.1"/>
    </source>
</evidence>
<dbReference type="RefSeq" id="WP_310014445.1">
    <property type="nucleotide sequence ID" value="NZ_JAVDQT010000006.1"/>
</dbReference>
<keyword evidence="2" id="KW-1185">Reference proteome</keyword>
<dbReference type="Pfam" id="PF13245">
    <property type="entry name" value="AAA_19"/>
    <property type="match status" value="1"/>
</dbReference>
<name>A0ABU1MBW8_9HYPH</name>
<dbReference type="Gene3D" id="3.40.50.300">
    <property type="entry name" value="P-loop containing nucleotide triphosphate hydrolases"/>
    <property type="match status" value="2"/>
</dbReference>
<dbReference type="SUPFAM" id="SSF52540">
    <property type="entry name" value="P-loop containing nucleoside triphosphate hydrolases"/>
    <property type="match status" value="1"/>
</dbReference>
<protein>
    <recommendedName>
        <fullName evidence="3">AAA+ ATPase domain-containing protein</fullName>
    </recommendedName>
</protein>
<comment type="caution">
    <text evidence="1">The sequence shown here is derived from an EMBL/GenBank/DDBJ whole genome shotgun (WGS) entry which is preliminary data.</text>
</comment>
<reference evidence="1 2" key="1">
    <citation type="submission" date="2023-07" db="EMBL/GenBank/DDBJ databases">
        <title>Sorghum-associated microbial communities from plants grown in Nebraska, USA.</title>
        <authorList>
            <person name="Schachtman D."/>
        </authorList>
    </citation>
    <scope>NUCLEOTIDE SEQUENCE [LARGE SCALE GENOMIC DNA]</scope>
    <source>
        <strain evidence="1 2">DS1730</strain>
    </source>
</reference>
<proteinExistence type="predicted"/>
<organism evidence="1 2">
    <name type="scientific">Brucella pseudogrignonensis</name>
    <dbReference type="NCBI Taxonomy" id="419475"/>
    <lineage>
        <taxon>Bacteria</taxon>
        <taxon>Pseudomonadati</taxon>
        <taxon>Pseudomonadota</taxon>
        <taxon>Alphaproteobacteria</taxon>
        <taxon>Hyphomicrobiales</taxon>
        <taxon>Brucellaceae</taxon>
        <taxon>Brucella/Ochrobactrum group</taxon>
        <taxon>Brucella</taxon>
    </lineage>
</organism>
<evidence type="ECO:0000313" key="2">
    <source>
        <dbReference type="Proteomes" id="UP001184614"/>
    </source>
</evidence>
<dbReference type="InterPro" id="IPR027417">
    <property type="entry name" value="P-loop_NTPase"/>
</dbReference>
<dbReference type="Proteomes" id="UP001184614">
    <property type="component" value="Unassembled WGS sequence"/>
</dbReference>
<sequence>MVSYYCILSINNPNLGPEIPAFWLFNDCEIRCWSAVGRMPLVNRAVDVEPSRAYSTASRREMQRRLDRSYGVIQRILSARISRFDKAKSDLYSVRALTSEAHTQIGDWNKSHKGVKKLSQRMPGSLYTTSYPWTFSGTSKQYQKYVGHRLVKHRSKLRSSIDDLRAYVDQFNDRYAFIQKGFAWLKINPPKVNLISGVQAAFADLFATEIVDGVERLVLKDAEVLEAGEIVRRDIVSSDSEEMVVSKPNELVSVRKAAGIEVRNKFVDDGALVGDGVDNADFYSLVAKMAEPDFIDAAIRLHFYKSGIDPKNADFYVNSMPERLSVDLDKFNRNRDYATKNWMNRPNVISLDSHRVAYSSSGSLIAKYVVRDPVYPKRYDESRAKIFPEILKAKRPPLPVDSRVITDNTIRVEKFDIRRGQGLSYPSNAYVNVLETLISGSPVVLAGGPGSGKTTMITLFMSSMTYSGATVKVIGGGGSLDVIENNLRTAMAKKENGIDVSIDRFDDHMIVKRRDGAPVRRTKSFEREGHHITIIDEASLIEMRDEFLDPEVALLVVGDIFQIAKEGSVLDWAERSGIPKVILMRNYRAQNADLMAWPSIFRYDSAVQTIQHGKRLSGMRYVPMSKKINGVVMAEARAVSNAAIAALDQGGSAAVVAFSKKQLSAIFECMGAEHAARLKFAGLPEDIQGKEADHVFVSIGASLTSGGKTPSRINGLEDEMGIARMNVALSRALYSNTIFSGLVESDIDLRVATGSQAILLSVLKLHELLPSEEIISSDPFMNIDSFKK</sequence>
<evidence type="ECO:0008006" key="3">
    <source>
        <dbReference type="Google" id="ProtNLM"/>
    </source>
</evidence>
<accession>A0ABU1MBW8</accession>
<dbReference type="EMBL" id="JAVDQT010000006">
    <property type="protein sequence ID" value="MDR6433530.1"/>
    <property type="molecule type" value="Genomic_DNA"/>
</dbReference>